<dbReference type="Proteomes" id="UP000784880">
    <property type="component" value="Unassembled WGS sequence"/>
</dbReference>
<evidence type="ECO:0000313" key="3">
    <source>
        <dbReference type="Proteomes" id="UP000784880"/>
    </source>
</evidence>
<evidence type="ECO:0000256" key="1">
    <source>
        <dbReference type="SAM" id="MobiDB-lite"/>
    </source>
</evidence>
<dbReference type="EMBL" id="JAHQCS010000094">
    <property type="protein sequence ID" value="MBU9712145.1"/>
    <property type="molecule type" value="Genomic_DNA"/>
</dbReference>
<feature type="region of interest" description="Disordered" evidence="1">
    <location>
        <begin position="1"/>
        <end position="30"/>
    </location>
</feature>
<name>A0ABS6JI57_9BACI</name>
<proteinExistence type="predicted"/>
<sequence>MGRAHKQKARDKNKQKLPQTPQKDIAADDQDLELAKEVDDLYELKARPGYSPTEVRRKK</sequence>
<comment type="caution">
    <text evidence="2">The sequence shown here is derived from an EMBL/GenBank/DDBJ whole genome shotgun (WGS) entry which is preliminary data.</text>
</comment>
<protein>
    <submittedName>
        <fullName evidence="2">YfhD family protein</fullName>
    </submittedName>
</protein>
<organism evidence="2 3">
    <name type="scientific">Evansella tamaricis</name>
    <dbReference type="NCBI Taxonomy" id="2069301"/>
    <lineage>
        <taxon>Bacteria</taxon>
        <taxon>Bacillati</taxon>
        <taxon>Bacillota</taxon>
        <taxon>Bacilli</taxon>
        <taxon>Bacillales</taxon>
        <taxon>Bacillaceae</taxon>
        <taxon>Evansella</taxon>
    </lineage>
</organism>
<keyword evidence="3" id="KW-1185">Reference proteome</keyword>
<evidence type="ECO:0000313" key="2">
    <source>
        <dbReference type="EMBL" id="MBU9712145.1"/>
    </source>
</evidence>
<dbReference type="Pfam" id="PF14151">
    <property type="entry name" value="YfhD"/>
    <property type="match status" value="1"/>
</dbReference>
<reference evidence="2 3" key="1">
    <citation type="submission" date="2021-06" db="EMBL/GenBank/DDBJ databases">
        <title>Bacillus sp. RD4P76, an endophyte from a halophyte.</title>
        <authorList>
            <person name="Sun J.-Q."/>
        </authorList>
    </citation>
    <scope>NUCLEOTIDE SEQUENCE [LARGE SCALE GENOMIC DNA]</scope>
    <source>
        <strain evidence="2 3">CGMCC 1.15917</strain>
    </source>
</reference>
<dbReference type="InterPro" id="IPR025435">
    <property type="entry name" value="YfhD-like"/>
</dbReference>
<accession>A0ABS6JI57</accession>
<gene>
    <name evidence="2" type="ORF">KS419_10370</name>
</gene>
<feature type="compositionally biased region" description="Basic residues" evidence="1">
    <location>
        <begin position="1"/>
        <end position="15"/>
    </location>
</feature>
<dbReference type="RefSeq" id="WP_217066332.1">
    <property type="nucleotide sequence ID" value="NZ_JAHQCS010000094.1"/>
</dbReference>